<dbReference type="GO" id="GO:0005615">
    <property type="term" value="C:extracellular space"/>
    <property type="evidence" value="ECO:0007669"/>
    <property type="project" value="TreeGrafter"/>
</dbReference>
<keyword evidence="4" id="KW-0732">Signal</keyword>
<feature type="domain" description="BPTI/Kunitz inhibitor" evidence="5">
    <location>
        <begin position="25"/>
        <end position="74"/>
    </location>
</feature>
<feature type="signal peptide" evidence="4">
    <location>
        <begin position="1"/>
        <end position="19"/>
    </location>
</feature>
<dbReference type="Gene3D" id="4.10.410.10">
    <property type="entry name" value="Pancreatic trypsin inhibitor Kunitz domain"/>
    <property type="match status" value="1"/>
</dbReference>
<dbReference type="SUPFAM" id="SSF57362">
    <property type="entry name" value="BPTI-like"/>
    <property type="match status" value="1"/>
</dbReference>
<sequence length="78" mass="8273">MKPISVICLLFALFGGALGALNPVCLLQPFVDGNCKGAFPRWSFIGEECGSFLYGGCGGNANNFKSETACKLNCNNDF</sequence>
<dbReference type="GeneID" id="115630959"/>
<dbReference type="AlphaFoldDB" id="A0A6J2U780"/>
<dbReference type="PANTHER" id="PTHR10083">
    <property type="entry name" value="KUNITZ-TYPE PROTEASE INHIBITOR-RELATED"/>
    <property type="match status" value="1"/>
</dbReference>
<evidence type="ECO:0000256" key="1">
    <source>
        <dbReference type="ARBA" id="ARBA00022690"/>
    </source>
</evidence>
<evidence type="ECO:0000256" key="4">
    <source>
        <dbReference type="SAM" id="SignalP"/>
    </source>
</evidence>
<proteinExistence type="predicted"/>
<keyword evidence="1 7" id="KW-0646">Protease inhibitor</keyword>
<reference evidence="7" key="1">
    <citation type="submission" date="2025-08" db="UniProtKB">
        <authorList>
            <consortium name="RefSeq"/>
        </authorList>
    </citation>
    <scope>IDENTIFICATION</scope>
    <source>
        <strain evidence="7">11010-0011.00</strain>
        <tissue evidence="7">Whole body</tissue>
    </source>
</reference>
<keyword evidence="3" id="KW-1015">Disulfide bond</keyword>
<dbReference type="RefSeq" id="XP_030383393.1">
    <property type="nucleotide sequence ID" value="XM_030527533.1"/>
</dbReference>
<name>A0A6J2U780_DROLE</name>
<dbReference type="InterPro" id="IPR036880">
    <property type="entry name" value="Kunitz_BPTI_sf"/>
</dbReference>
<accession>A0A6J2U780</accession>
<dbReference type="PROSITE" id="PS50279">
    <property type="entry name" value="BPTI_KUNITZ_2"/>
    <property type="match status" value="1"/>
</dbReference>
<dbReference type="GO" id="GO:0004867">
    <property type="term" value="F:serine-type endopeptidase inhibitor activity"/>
    <property type="evidence" value="ECO:0007669"/>
    <property type="project" value="UniProtKB-KW"/>
</dbReference>
<dbReference type="InterPro" id="IPR002223">
    <property type="entry name" value="Kunitz_BPTI"/>
</dbReference>
<dbReference type="OrthoDB" id="4473401at2759"/>
<evidence type="ECO:0000256" key="2">
    <source>
        <dbReference type="ARBA" id="ARBA00022900"/>
    </source>
</evidence>
<dbReference type="Proteomes" id="UP000504634">
    <property type="component" value="Unplaced"/>
</dbReference>
<dbReference type="Pfam" id="PF00014">
    <property type="entry name" value="Kunitz_BPTI"/>
    <property type="match status" value="1"/>
</dbReference>
<protein>
    <submittedName>
        <fullName evidence="7">Kunitz-type serine protease inhibitor cvp2-like</fullName>
    </submittedName>
</protein>
<evidence type="ECO:0000313" key="6">
    <source>
        <dbReference type="Proteomes" id="UP000504634"/>
    </source>
</evidence>
<organism evidence="6 7">
    <name type="scientific">Drosophila lebanonensis</name>
    <name type="common">Fruit fly</name>
    <name type="synonym">Scaptodrosophila lebanonensis</name>
    <dbReference type="NCBI Taxonomy" id="7225"/>
    <lineage>
        <taxon>Eukaryota</taxon>
        <taxon>Metazoa</taxon>
        <taxon>Ecdysozoa</taxon>
        <taxon>Arthropoda</taxon>
        <taxon>Hexapoda</taxon>
        <taxon>Insecta</taxon>
        <taxon>Pterygota</taxon>
        <taxon>Neoptera</taxon>
        <taxon>Endopterygota</taxon>
        <taxon>Diptera</taxon>
        <taxon>Brachycera</taxon>
        <taxon>Muscomorpha</taxon>
        <taxon>Ephydroidea</taxon>
        <taxon>Drosophilidae</taxon>
        <taxon>Scaptodrosophila</taxon>
    </lineage>
</organism>
<gene>
    <name evidence="7" type="primary">LOC115630959</name>
</gene>
<evidence type="ECO:0000256" key="3">
    <source>
        <dbReference type="ARBA" id="ARBA00023157"/>
    </source>
</evidence>
<dbReference type="PRINTS" id="PR00759">
    <property type="entry name" value="BASICPTASE"/>
</dbReference>
<evidence type="ECO:0000313" key="7">
    <source>
        <dbReference type="RefSeq" id="XP_030383393.1"/>
    </source>
</evidence>
<evidence type="ECO:0000259" key="5">
    <source>
        <dbReference type="PROSITE" id="PS50279"/>
    </source>
</evidence>
<keyword evidence="2 7" id="KW-0722">Serine protease inhibitor</keyword>
<dbReference type="SMART" id="SM00131">
    <property type="entry name" value="KU"/>
    <property type="match status" value="1"/>
</dbReference>
<dbReference type="PANTHER" id="PTHR10083:SF374">
    <property type="entry name" value="BPTI_KUNITZ INHIBITOR DOMAIN-CONTAINING PROTEIN"/>
    <property type="match status" value="1"/>
</dbReference>
<feature type="chain" id="PRO_5026868294" evidence="4">
    <location>
        <begin position="20"/>
        <end position="78"/>
    </location>
</feature>
<keyword evidence="6" id="KW-1185">Reference proteome</keyword>
<dbReference type="InterPro" id="IPR020901">
    <property type="entry name" value="Prtase_inh_Kunz-CS"/>
</dbReference>
<dbReference type="PROSITE" id="PS00280">
    <property type="entry name" value="BPTI_KUNITZ_1"/>
    <property type="match status" value="1"/>
</dbReference>
<dbReference type="InterPro" id="IPR050098">
    <property type="entry name" value="TFPI/VKTCI-like"/>
</dbReference>